<dbReference type="AlphaFoldDB" id="A0A7S0M5S5"/>
<reference evidence="1" key="1">
    <citation type="submission" date="2021-01" db="EMBL/GenBank/DDBJ databases">
        <authorList>
            <person name="Corre E."/>
            <person name="Pelletier E."/>
            <person name="Niang G."/>
            <person name="Scheremetjew M."/>
            <person name="Finn R."/>
            <person name="Kale V."/>
            <person name="Holt S."/>
            <person name="Cochrane G."/>
            <person name="Meng A."/>
            <person name="Brown T."/>
            <person name="Cohen L."/>
        </authorList>
    </citation>
    <scope>NUCLEOTIDE SEQUENCE</scope>
    <source>
        <strain evidence="1">CCAP979/52</strain>
    </source>
</reference>
<evidence type="ECO:0008006" key="2">
    <source>
        <dbReference type="Google" id="ProtNLM"/>
    </source>
</evidence>
<evidence type="ECO:0000313" key="1">
    <source>
        <dbReference type="EMBL" id="CAD8631295.1"/>
    </source>
</evidence>
<proteinExistence type="predicted"/>
<organism evidence="1">
    <name type="scientific">Cryptomonas curvata</name>
    <dbReference type="NCBI Taxonomy" id="233186"/>
    <lineage>
        <taxon>Eukaryota</taxon>
        <taxon>Cryptophyceae</taxon>
        <taxon>Cryptomonadales</taxon>
        <taxon>Cryptomonadaceae</taxon>
        <taxon>Cryptomonas</taxon>
    </lineage>
</organism>
<accession>A0A7S0M5S5</accession>
<name>A0A7S0M5S5_9CRYP</name>
<sequence length="351" mass="40991">MDRFLNHLRALLRSCFCEWGRWSAESRSTLNRLLRVKGGRNRSQHQLFRVLNAWMEVCSRKSLLKYLGLKVLLRSLRACMCSAFRAWKMSKFRRQGIESSSNHPAVKFVASRTKKSQQLSTFFTWLSACRSKGRQELVMFAASRAAKSSAASFLTTWFAHARELSVFRNKGRRLVVRWVSNHVRRLFQEWAARAAATAAQCRMVGCMFRMRQRGTLCVVLHRLINGWRCRMVARLRLTALFRSQEAYRRRICRLRFYYGWACKVLKQGFERFHMDGDLLVFLHSTQMKHTWNCVLSCFQGWKYFAQLKSTKYSDLDETSPLQPAVIMSNIPKLQFQASEDSSADGGSTMQR</sequence>
<dbReference type="EMBL" id="HBEZ01016202">
    <property type="protein sequence ID" value="CAD8631295.1"/>
    <property type="molecule type" value="Transcribed_RNA"/>
</dbReference>
<gene>
    <name evidence="1" type="ORF">CCUR1050_LOCUS8975</name>
</gene>
<protein>
    <recommendedName>
        <fullName evidence="2">Sfi1 spindle body domain-containing protein</fullName>
    </recommendedName>
</protein>